<proteinExistence type="predicted"/>
<evidence type="ECO:0000313" key="1">
    <source>
        <dbReference type="EMBL" id="KKL16171.1"/>
    </source>
</evidence>
<comment type="caution">
    <text evidence="1">The sequence shown here is derived from an EMBL/GenBank/DDBJ whole genome shotgun (WGS) entry which is preliminary data.</text>
</comment>
<dbReference type="AlphaFoldDB" id="A0A0F9DEH2"/>
<dbReference type="Pfam" id="PF11751">
    <property type="entry name" value="PorP_SprF"/>
    <property type="match status" value="1"/>
</dbReference>
<protein>
    <submittedName>
        <fullName evidence="1">Uncharacterized protein</fullName>
    </submittedName>
</protein>
<sequence>MPLYSQYVMNGYLLNPAMTGYDGYTSFNLTARQQWLGIKDAPATRSFSGHTRLLKKNHVVK</sequence>
<accession>A0A0F9DEH2</accession>
<organism evidence="1">
    <name type="scientific">marine sediment metagenome</name>
    <dbReference type="NCBI Taxonomy" id="412755"/>
    <lineage>
        <taxon>unclassified sequences</taxon>
        <taxon>metagenomes</taxon>
        <taxon>ecological metagenomes</taxon>
    </lineage>
</organism>
<feature type="non-terminal residue" evidence="1">
    <location>
        <position position="61"/>
    </location>
</feature>
<gene>
    <name evidence="1" type="ORF">LCGC14_2498270</name>
</gene>
<dbReference type="InterPro" id="IPR019861">
    <property type="entry name" value="PorP/SprF_Bacteroidetes"/>
</dbReference>
<name>A0A0F9DEH2_9ZZZZ</name>
<dbReference type="EMBL" id="LAZR01039773">
    <property type="protein sequence ID" value="KKL16171.1"/>
    <property type="molecule type" value="Genomic_DNA"/>
</dbReference>
<reference evidence="1" key="1">
    <citation type="journal article" date="2015" name="Nature">
        <title>Complex archaea that bridge the gap between prokaryotes and eukaryotes.</title>
        <authorList>
            <person name="Spang A."/>
            <person name="Saw J.H."/>
            <person name="Jorgensen S.L."/>
            <person name="Zaremba-Niedzwiedzka K."/>
            <person name="Martijn J."/>
            <person name="Lind A.E."/>
            <person name="van Eijk R."/>
            <person name="Schleper C."/>
            <person name="Guy L."/>
            <person name="Ettema T.J."/>
        </authorList>
    </citation>
    <scope>NUCLEOTIDE SEQUENCE</scope>
</reference>